<evidence type="ECO:0000313" key="1">
    <source>
        <dbReference type="EMBL" id="MBX37287.1"/>
    </source>
</evidence>
<proteinExistence type="predicted"/>
<name>A0A2P2N480_RHIMU</name>
<sequence length="18" mass="2113">MPRNFIVLFALYSILSDL</sequence>
<accession>A0A2P2N480</accession>
<protein>
    <submittedName>
        <fullName evidence="1">Uncharacterized protein</fullName>
    </submittedName>
</protein>
<reference evidence="1" key="1">
    <citation type="submission" date="2018-02" db="EMBL/GenBank/DDBJ databases">
        <title>Rhizophora mucronata_Transcriptome.</title>
        <authorList>
            <person name="Meera S.P."/>
            <person name="Sreeshan A."/>
            <person name="Augustine A."/>
        </authorList>
    </citation>
    <scope>NUCLEOTIDE SEQUENCE</scope>
    <source>
        <tissue evidence="1">Leaf</tissue>
    </source>
</reference>
<dbReference type="AlphaFoldDB" id="A0A2P2N480"/>
<organism evidence="1">
    <name type="scientific">Rhizophora mucronata</name>
    <name type="common">Asiatic mangrove</name>
    <dbReference type="NCBI Taxonomy" id="61149"/>
    <lineage>
        <taxon>Eukaryota</taxon>
        <taxon>Viridiplantae</taxon>
        <taxon>Streptophyta</taxon>
        <taxon>Embryophyta</taxon>
        <taxon>Tracheophyta</taxon>
        <taxon>Spermatophyta</taxon>
        <taxon>Magnoliopsida</taxon>
        <taxon>eudicotyledons</taxon>
        <taxon>Gunneridae</taxon>
        <taxon>Pentapetalae</taxon>
        <taxon>rosids</taxon>
        <taxon>fabids</taxon>
        <taxon>Malpighiales</taxon>
        <taxon>Rhizophoraceae</taxon>
        <taxon>Rhizophora</taxon>
    </lineage>
</organism>
<dbReference type="EMBL" id="GGEC01056803">
    <property type="protein sequence ID" value="MBX37287.1"/>
    <property type="molecule type" value="Transcribed_RNA"/>
</dbReference>